<name>A0ACB0K870_TRIPR</name>
<gene>
    <name evidence="1" type="ORF">MILVUS5_LOCUS20175</name>
</gene>
<comment type="caution">
    <text evidence="1">The sequence shown here is derived from an EMBL/GenBank/DDBJ whole genome shotgun (WGS) entry which is preliminary data.</text>
</comment>
<evidence type="ECO:0000313" key="2">
    <source>
        <dbReference type="Proteomes" id="UP001177021"/>
    </source>
</evidence>
<dbReference type="EMBL" id="CASHSV030000206">
    <property type="protein sequence ID" value="CAJ2652731.1"/>
    <property type="molecule type" value="Genomic_DNA"/>
</dbReference>
<evidence type="ECO:0000313" key="1">
    <source>
        <dbReference type="EMBL" id="CAJ2652731.1"/>
    </source>
</evidence>
<accession>A0ACB0K870</accession>
<protein>
    <submittedName>
        <fullName evidence="1">Uncharacterized protein</fullName>
    </submittedName>
</protein>
<organism evidence="1 2">
    <name type="scientific">Trifolium pratense</name>
    <name type="common">Red clover</name>
    <dbReference type="NCBI Taxonomy" id="57577"/>
    <lineage>
        <taxon>Eukaryota</taxon>
        <taxon>Viridiplantae</taxon>
        <taxon>Streptophyta</taxon>
        <taxon>Embryophyta</taxon>
        <taxon>Tracheophyta</taxon>
        <taxon>Spermatophyta</taxon>
        <taxon>Magnoliopsida</taxon>
        <taxon>eudicotyledons</taxon>
        <taxon>Gunneridae</taxon>
        <taxon>Pentapetalae</taxon>
        <taxon>rosids</taxon>
        <taxon>fabids</taxon>
        <taxon>Fabales</taxon>
        <taxon>Fabaceae</taxon>
        <taxon>Papilionoideae</taxon>
        <taxon>50 kb inversion clade</taxon>
        <taxon>NPAAA clade</taxon>
        <taxon>Hologalegina</taxon>
        <taxon>IRL clade</taxon>
        <taxon>Trifolieae</taxon>
        <taxon>Trifolium</taxon>
    </lineage>
</organism>
<sequence length="797" mass="89982">MAETRVNASITDVTNNGTIWICEHMFRYQRSKGIFFYDNPFSFTLPVLFLQTTLVSVSTTILQLILEPIGTSSFFPQLLAGLVLGPSVIGQNEFIKKWLFPPKTFYISETIAFFGSMMYMFLIGVKIDISSVTRTGKKAWAIGIFSFIIPLMLSLLIVFIFSTGSFHVTTILLADLKLLSSEMGRLAISSSLISGFISILWVTCLSTLKQSETKKDNGPFNWMTMSFIVMILVIIYVLRPIMLWMIRKTPEGKPIKESYIFSVFLMVLSCALFGEYIGQHFMIGPIVFGMAVPDGPPLGSALTEKLDALVSTIFLPLYFLYSGIRFDLYIIDAQSFAIVQVVGIVSSIGKIVGTLLPSIYWKMPFTDVLSLGLLMSTQGITQLLYLQSSLHLNIIDEQSYGNALIALLWLTGATTPIIKLLYEPSKRYLSLNRRTIEQSTSDIELRLMACIHTQDDTSSIINLLEMSNPSLENPICFYVLHLLQLKGRSAPLFIDHQPSSKKLNAPHSNHSQNIINAFRSYEKQKSNNVVVKVFTTISPYETMHDEICMQVDEKRVCLLIVPFHRQWRPTGVTESAQPIRALNRHLLRMAPCSVGILIERGTLCRNNPLTSVLFYSVGIVFIEGADDREALAYAMRMANHPNVRITLVRLMEPRKKNRNLMHRDPDGDLIHRFKVECIQIKRHDYREEIVRDSVEMINVIRSLDGCFDLVLVGRRHATESNLFSGLTEWNEFPELGPIGDMLVASDSTFDGSVLVIQQQKRSGVGYHDLSLDSGINTMQESITIVEVPRERKVWPIA</sequence>
<proteinExistence type="predicted"/>
<keyword evidence="2" id="KW-1185">Reference proteome</keyword>
<reference evidence="1" key="1">
    <citation type="submission" date="2023-10" db="EMBL/GenBank/DDBJ databases">
        <authorList>
            <person name="Rodriguez Cubillos JULIANA M."/>
            <person name="De Vega J."/>
        </authorList>
    </citation>
    <scope>NUCLEOTIDE SEQUENCE</scope>
</reference>
<dbReference type="Proteomes" id="UP001177021">
    <property type="component" value="Unassembled WGS sequence"/>
</dbReference>